<evidence type="ECO:0000256" key="8">
    <source>
        <dbReference type="ARBA" id="ARBA00023242"/>
    </source>
</evidence>
<comment type="subcellular location">
    <subcellularLocation>
        <location evidence="1">Nucleus</location>
    </subcellularLocation>
</comment>
<evidence type="ECO:0000256" key="4">
    <source>
        <dbReference type="ARBA" id="ARBA00022771"/>
    </source>
</evidence>
<organism evidence="11 12">
    <name type="scientific">Anopheles atroparvus</name>
    <name type="common">European mosquito</name>
    <dbReference type="NCBI Taxonomy" id="41427"/>
    <lineage>
        <taxon>Eukaryota</taxon>
        <taxon>Metazoa</taxon>
        <taxon>Ecdysozoa</taxon>
        <taxon>Arthropoda</taxon>
        <taxon>Hexapoda</taxon>
        <taxon>Insecta</taxon>
        <taxon>Pterygota</taxon>
        <taxon>Neoptera</taxon>
        <taxon>Endopterygota</taxon>
        <taxon>Diptera</taxon>
        <taxon>Nematocera</taxon>
        <taxon>Culicoidea</taxon>
        <taxon>Culicidae</taxon>
        <taxon>Anophelinae</taxon>
        <taxon>Anopheles</taxon>
    </lineage>
</organism>
<dbReference type="InterPro" id="IPR036236">
    <property type="entry name" value="Znf_C2H2_sf"/>
</dbReference>
<keyword evidence="5" id="KW-0862">Zinc</keyword>
<dbReference type="Gene3D" id="3.30.160.60">
    <property type="entry name" value="Classic Zinc Finger"/>
    <property type="match status" value="4"/>
</dbReference>
<keyword evidence="6" id="KW-0805">Transcription regulation</keyword>
<dbReference type="SMART" id="SM00355">
    <property type="entry name" value="ZnF_C2H2"/>
    <property type="match status" value="9"/>
</dbReference>
<name>A0AAG5DFU7_ANOAO</name>
<feature type="domain" description="C2H2-type" evidence="10">
    <location>
        <begin position="108"/>
        <end position="135"/>
    </location>
</feature>
<feature type="domain" description="C2H2-type" evidence="10">
    <location>
        <begin position="24"/>
        <end position="51"/>
    </location>
</feature>
<dbReference type="InterPro" id="IPR013087">
    <property type="entry name" value="Znf_C2H2_type"/>
</dbReference>
<dbReference type="InterPro" id="IPR050636">
    <property type="entry name" value="C2H2-ZF_domain-containing"/>
</dbReference>
<dbReference type="PROSITE" id="PS00028">
    <property type="entry name" value="ZINC_FINGER_C2H2_1"/>
    <property type="match status" value="8"/>
</dbReference>
<protein>
    <recommendedName>
        <fullName evidence="10">C2H2-type domain-containing protein</fullName>
    </recommendedName>
</protein>
<evidence type="ECO:0000256" key="3">
    <source>
        <dbReference type="ARBA" id="ARBA00022737"/>
    </source>
</evidence>
<keyword evidence="12" id="KW-1185">Reference proteome</keyword>
<keyword evidence="7" id="KW-0804">Transcription</keyword>
<feature type="domain" description="C2H2-type" evidence="10">
    <location>
        <begin position="136"/>
        <end position="163"/>
    </location>
</feature>
<accession>A0AAG5DFU7</accession>
<dbReference type="PANTHER" id="PTHR47772:SF13">
    <property type="entry name" value="GASTRULA ZINC FINGER PROTEIN XLCGF49.1-LIKE-RELATED"/>
    <property type="match status" value="1"/>
</dbReference>
<dbReference type="AlphaFoldDB" id="A0AAG5DFU7"/>
<evidence type="ECO:0000256" key="1">
    <source>
        <dbReference type="ARBA" id="ARBA00004123"/>
    </source>
</evidence>
<evidence type="ECO:0000256" key="2">
    <source>
        <dbReference type="ARBA" id="ARBA00022723"/>
    </source>
</evidence>
<feature type="domain" description="C2H2-type" evidence="10">
    <location>
        <begin position="246"/>
        <end position="268"/>
    </location>
</feature>
<dbReference type="Proteomes" id="UP000075880">
    <property type="component" value="Unassembled WGS sequence"/>
</dbReference>
<evidence type="ECO:0000256" key="6">
    <source>
        <dbReference type="ARBA" id="ARBA00023015"/>
    </source>
</evidence>
<dbReference type="GO" id="GO:0008270">
    <property type="term" value="F:zinc ion binding"/>
    <property type="evidence" value="ECO:0007669"/>
    <property type="project" value="UniProtKB-KW"/>
</dbReference>
<evidence type="ECO:0000313" key="11">
    <source>
        <dbReference type="EnsemblMetazoa" id="ENSAATROPP009695"/>
    </source>
</evidence>
<dbReference type="SUPFAM" id="SSF57667">
    <property type="entry name" value="beta-beta-alpha zinc fingers"/>
    <property type="match status" value="4"/>
</dbReference>
<dbReference type="FunFam" id="3.30.160.60:FF:000145">
    <property type="entry name" value="Zinc finger protein 574"/>
    <property type="match status" value="1"/>
</dbReference>
<keyword evidence="4 9" id="KW-0863">Zinc-finger</keyword>
<evidence type="ECO:0000256" key="9">
    <source>
        <dbReference type="PROSITE-ProRule" id="PRU00042"/>
    </source>
</evidence>
<evidence type="ECO:0000256" key="5">
    <source>
        <dbReference type="ARBA" id="ARBA00022833"/>
    </source>
</evidence>
<evidence type="ECO:0000256" key="7">
    <source>
        <dbReference type="ARBA" id="ARBA00023163"/>
    </source>
</evidence>
<reference evidence="11" key="1">
    <citation type="submission" date="2024-04" db="UniProtKB">
        <authorList>
            <consortium name="EnsemblMetazoa"/>
        </authorList>
    </citation>
    <scope>IDENTIFICATION</scope>
    <source>
        <strain evidence="11">EBRO</strain>
    </source>
</reference>
<evidence type="ECO:0000313" key="12">
    <source>
        <dbReference type="Proteomes" id="UP000075880"/>
    </source>
</evidence>
<feature type="domain" description="C2H2-type" evidence="10">
    <location>
        <begin position="80"/>
        <end position="108"/>
    </location>
</feature>
<dbReference type="GO" id="GO:0005634">
    <property type="term" value="C:nucleus"/>
    <property type="evidence" value="ECO:0007669"/>
    <property type="project" value="UniProtKB-SubCell"/>
</dbReference>
<keyword evidence="2" id="KW-0479">Metal-binding</keyword>
<dbReference type="PROSITE" id="PS50157">
    <property type="entry name" value="ZINC_FINGER_C2H2_2"/>
    <property type="match status" value="6"/>
</dbReference>
<sequence length="303" mass="35918">MFLEAANAKVRDWVCRGVRRIPIVECTFCNKTYRGRNTLRKHLKLHFKIKNYACQYCTRSFSDRSSLRLHEFRHSTVKAFNCNHCDRSYYSQAELKQHLVFQHEERKFVCPVCSAKFPSKTILNDHSRVHMTDRPYICNICGYSFKRNRNLTRHLLCHKEGKPKGKVNGCMFQKSVSCQHCALLFEVPTELLDHMIDQHHQEYRRAQKGMHVCPYCNHSFDDFDKCLKHQNKHYVIPVNTEGGKIYECGECGRQLRYKSLAEKHLLSHKKNIVLDCPYEGCFKKYKHKMHYTRHIQEVHASAM</sequence>
<dbReference type="Pfam" id="PF00096">
    <property type="entry name" value="zf-C2H2"/>
    <property type="match status" value="4"/>
</dbReference>
<proteinExistence type="predicted"/>
<feature type="domain" description="C2H2-type" evidence="10">
    <location>
        <begin position="52"/>
        <end position="79"/>
    </location>
</feature>
<keyword evidence="8" id="KW-0539">Nucleus</keyword>
<evidence type="ECO:0000259" key="10">
    <source>
        <dbReference type="PROSITE" id="PS50157"/>
    </source>
</evidence>
<keyword evidence="3" id="KW-0677">Repeat</keyword>
<dbReference type="EnsemblMetazoa" id="ENSAATROPT010742">
    <property type="protein sequence ID" value="ENSAATROPP009695"/>
    <property type="gene ID" value="ENSAATROPG008735"/>
</dbReference>
<dbReference type="Pfam" id="PF13912">
    <property type="entry name" value="zf-C2H2_6"/>
    <property type="match status" value="1"/>
</dbReference>
<dbReference type="PANTHER" id="PTHR47772">
    <property type="entry name" value="ZINC FINGER PROTEIN 200"/>
    <property type="match status" value="1"/>
</dbReference>